<organism evidence="2 3">
    <name type="scientific">Richelia sinica FACHB-800</name>
    <dbReference type="NCBI Taxonomy" id="1357546"/>
    <lineage>
        <taxon>Bacteria</taxon>
        <taxon>Bacillati</taxon>
        <taxon>Cyanobacteriota</taxon>
        <taxon>Cyanophyceae</taxon>
        <taxon>Nostocales</taxon>
        <taxon>Nostocaceae</taxon>
        <taxon>Richelia</taxon>
    </lineage>
</organism>
<sequence>MKTLIKLTISAATFASLLTIIHSAQAATITVPINTGIAGKTGMNIGNPDSSFTWNYSGNYQDPRYPTYGFNDDFSWIMKNNIGSNNDYGSDVPGNMPSFYGVAHIYHTFELPKDATDIKLDFTAIAADDRVVLDINGNEVGRYAFALPAHSSASGRMMDGNKNYVPKQFDGNGWEGFKFNNQNLFNVGGINVLRFWVNNTFSTDPNAPAKALSSQAGDLAWTNFKGTLSYTIPDSQPVPESSATLGLVFFGAAGSWVMRNRKKPVVAS</sequence>
<feature type="chain" id="PRO_5037064119" description="PEP-CTERM protein-sorting domain-containing protein" evidence="1">
    <location>
        <begin position="27"/>
        <end position="268"/>
    </location>
</feature>
<keyword evidence="1" id="KW-0732">Signal</keyword>
<evidence type="ECO:0008006" key="4">
    <source>
        <dbReference type="Google" id="ProtNLM"/>
    </source>
</evidence>
<evidence type="ECO:0000256" key="1">
    <source>
        <dbReference type="SAM" id="SignalP"/>
    </source>
</evidence>
<feature type="signal peptide" evidence="1">
    <location>
        <begin position="1"/>
        <end position="26"/>
    </location>
</feature>
<protein>
    <recommendedName>
        <fullName evidence="4">PEP-CTERM protein-sorting domain-containing protein</fullName>
    </recommendedName>
</protein>
<proteinExistence type="predicted"/>
<gene>
    <name evidence="2" type="ORF">B6N60_04565</name>
</gene>
<dbReference type="EMBL" id="CP021056">
    <property type="protein sequence ID" value="QXE25845.1"/>
    <property type="molecule type" value="Genomic_DNA"/>
</dbReference>
<dbReference type="Proteomes" id="UP000683511">
    <property type="component" value="Chromosome"/>
</dbReference>
<dbReference type="AlphaFoldDB" id="A0A975Y710"/>
<dbReference type="RefSeq" id="WP_190608460.1">
    <property type="nucleotide sequence ID" value="NZ_CP021056.1"/>
</dbReference>
<keyword evidence="3" id="KW-1185">Reference proteome</keyword>
<reference evidence="2" key="1">
    <citation type="submission" date="2017-04" db="EMBL/GenBank/DDBJ databases">
        <title>Genome deletions in a multicellular cyanobacterial endosymbiont for morphological adaptation in marine diatoms.</title>
        <authorList>
            <person name="Wang Y."/>
            <person name="Gao H."/>
            <person name="Li R."/>
            <person name="Xu X."/>
        </authorList>
    </citation>
    <scope>NUCLEOTIDE SEQUENCE</scope>
    <source>
        <strain evidence="2">FACHB 800</strain>
    </source>
</reference>
<evidence type="ECO:0000313" key="2">
    <source>
        <dbReference type="EMBL" id="QXE25845.1"/>
    </source>
</evidence>
<dbReference type="KEGG" id="rsin:B6N60_04565"/>
<name>A0A975Y710_9NOST</name>
<evidence type="ECO:0000313" key="3">
    <source>
        <dbReference type="Proteomes" id="UP000683511"/>
    </source>
</evidence>
<accession>A0A975Y710</accession>